<dbReference type="SMART" id="SM00450">
    <property type="entry name" value="RHOD"/>
    <property type="match status" value="2"/>
</dbReference>
<dbReference type="CDD" id="cd01449">
    <property type="entry name" value="TST_Repeat_2"/>
    <property type="match status" value="1"/>
</dbReference>
<proteinExistence type="predicted"/>
<feature type="signal peptide" evidence="2">
    <location>
        <begin position="1"/>
        <end position="21"/>
    </location>
</feature>
<sequence>MKRFFTVVIALLAISVGTSHASLDRYFVSTEWLVDNREQALVLDVRHAPLYWLGHIDGAQHVSRDQFLSTRNEVKSLVPDFADIAILLGSLGATQDTPVIVYAEDNNPYAARLVWTLHYHGHRNAYVLDGGYQKWSKEGHPTSLLSSTKPEPVEYRVVELPSYPDVRAEADYIRTRIDHPYTVIWDTRRTAEFLGSEVRANRGGHIPGAIHLDWTELQQNVDGVSVLKSRDEIITLLNERGLTPDREIVAHCQTGIRSAYATLVLMGLGYERIKNYDGSWIEWANNPTLPIISADGTLDGDLQHRSPAATGLWNR</sequence>
<feature type="domain" description="Rhodanese" evidence="3">
    <location>
        <begin position="36"/>
        <end position="144"/>
    </location>
</feature>
<feature type="chain" id="PRO_5035252873" evidence="2">
    <location>
        <begin position="22"/>
        <end position="315"/>
    </location>
</feature>
<dbReference type="PANTHER" id="PTHR43855:SF1">
    <property type="entry name" value="THIOSULFATE SULFURTRANSFERASE"/>
    <property type="match status" value="1"/>
</dbReference>
<keyword evidence="5" id="KW-1185">Reference proteome</keyword>
<dbReference type="SUPFAM" id="SSF52821">
    <property type="entry name" value="Rhodanese/Cell cycle control phosphatase"/>
    <property type="match status" value="2"/>
</dbReference>
<evidence type="ECO:0000313" key="5">
    <source>
        <dbReference type="Proteomes" id="UP000632828"/>
    </source>
</evidence>
<dbReference type="EMBL" id="JACWUN010000003">
    <property type="protein sequence ID" value="MBD1399662.1"/>
    <property type="molecule type" value="Genomic_DNA"/>
</dbReference>
<dbReference type="RefSeq" id="WP_191153941.1">
    <property type="nucleotide sequence ID" value="NZ_JACWUN010000003.1"/>
</dbReference>
<organism evidence="4 5">
    <name type="scientific">Pelovirga terrestris</name>
    <dbReference type="NCBI Taxonomy" id="2771352"/>
    <lineage>
        <taxon>Bacteria</taxon>
        <taxon>Pseudomonadati</taxon>
        <taxon>Thermodesulfobacteriota</taxon>
        <taxon>Desulfuromonadia</taxon>
        <taxon>Geobacterales</taxon>
        <taxon>Geobacteraceae</taxon>
        <taxon>Pelovirga</taxon>
    </lineage>
</organism>
<dbReference type="PANTHER" id="PTHR43855">
    <property type="entry name" value="THIOSULFATE SULFURTRANSFERASE"/>
    <property type="match status" value="1"/>
</dbReference>
<reference evidence="4" key="1">
    <citation type="submission" date="2020-09" db="EMBL/GenBank/DDBJ databases">
        <title>Pelobacter alkaliphilus sp. nov., a novel anaerobic arsenate-reducing bacterium from terrestrial mud volcano.</title>
        <authorList>
            <person name="Khomyakova M.A."/>
            <person name="Merkel A.Y."/>
            <person name="Slobodkin A.I."/>
        </authorList>
    </citation>
    <scope>NUCLEOTIDE SEQUENCE</scope>
    <source>
        <strain evidence="4">M08fum</strain>
    </source>
</reference>
<dbReference type="InterPro" id="IPR036873">
    <property type="entry name" value="Rhodanese-like_dom_sf"/>
</dbReference>
<gene>
    <name evidence="4" type="ORF">ICT70_03160</name>
</gene>
<accession>A0A8J6UKM7</accession>
<dbReference type="CDD" id="cd01448">
    <property type="entry name" value="TST_Repeat_1"/>
    <property type="match status" value="1"/>
</dbReference>
<evidence type="ECO:0000259" key="3">
    <source>
        <dbReference type="PROSITE" id="PS50206"/>
    </source>
</evidence>
<dbReference type="Pfam" id="PF00581">
    <property type="entry name" value="Rhodanese"/>
    <property type="match status" value="2"/>
</dbReference>
<comment type="caution">
    <text evidence="4">The sequence shown here is derived from an EMBL/GenBank/DDBJ whole genome shotgun (WGS) entry which is preliminary data.</text>
</comment>
<keyword evidence="2" id="KW-0732">Signal</keyword>
<dbReference type="Proteomes" id="UP000632828">
    <property type="component" value="Unassembled WGS sequence"/>
</dbReference>
<dbReference type="PROSITE" id="PS50206">
    <property type="entry name" value="RHODANESE_3"/>
    <property type="match status" value="2"/>
</dbReference>
<dbReference type="InterPro" id="IPR001763">
    <property type="entry name" value="Rhodanese-like_dom"/>
</dbReference>
<dbReference type="AlphaFoldDB" id="A0A8J6UKM7"/>
<evidence type="ECO:0000313" key="4">
    <source>
        <dbReference type="EMBL" id="MBD1399662.1"/>
    </source>
</evidence>
<evidence type="ECO:0000256" key="1">
    <source>
        <dbReference type="ARBA" id="ARBA00022737"/>
    </source>
</evidence>
<evidence type="ECO:0000256" key="2">
    <source>
        <dbReference type="SAM" id="SignalP"/>
    </source>
</evidence>
<name>A0A8J6UKM7_9BACT</name>
<dbReference type="InterPro" id="IPR051126">
    <property type="entry name" value="Thiosulfate_sulfurtransferase"/>
</dbReference>
<dbReference type="Gene3D" id="3.40.250.10">
    <property type="entry name" value="Rhodanese-like domain"/>
    <property type="match status" value="2"/>
</dbReference>
<protein>
    <submittedName>
        <fullName evidence="4">Sulfurtransferase</fullName>
    </submittedName>
</protein>
<keyword evidence="1" id="KW-0677">Repeat</keyword>
<feature type="domain" description="Rhodanese" evidence="3">
    <location>
        <begin position="182"/>
        <end position="292"/>
    </location>
</feature>